<dbReference type="InterPro" id="IPR043129">
    <property type="entry name" value="ATPase_NBD"/>
</dbReference>
<dbReference type="OrthoDB" id="10802at2157"/>
<name>A0A498H459_9EURY</name>
<accession>A0A498H459</accession>
<feature type="domain" description="Ppx/GppA phosphatase C-terminal" evidence="3">
    <location>
        <begin position="327"/>
        <end position="475"/>
    </location>
</feature>
<dbReference type="PANTHER" id="PTHR30005:SF0">
    <property type="entry name" value="RETROGRADE REGULATION PROTEIN 2"/>
    <property type="match status" value="1"/>
</dbReference>
<gene>
    <name evidence="4" type="ORF">ABH15_01145</name>
</gene>
<dbReference type="EMBL" id="LHQS01000001">
    <property type="protein sequence ID" value="RXE56800.1"/>
    <property type="molecule type" value="Genomic_DNA"/>
</dbReference>
<dbReference type="InterPro" id="IPR048950">
    <property type="entry name" value="Ppx_GppA_C"/>
</dbReference>
<keyword evidence="5" id="KW-1185">Reference proteome</keyword>
<proteinExistence type="predicted"/>
<evidence type="ECO:0000259" key="2">
    <source>
        <dbReference type="Pfam" id="PF02541"/>
    </source>
</evidence>
<sequence>MADRSTERVVAFMDLGTNSIRALIVRLNPNGSYTILTKQKELVRLGEGEFEHGNLLPEAIDRTVNVCRKFTELARSFGAGEIVAFATSATREAQNRDELLRRLEEEAGLAFGVISGREEARLIYLGVASAVDLGDRSMLFIDIGGGSTEVGVGDQHGYRLLESLQVGALRLTNLLVRPDREGVVTPENYHEIRRHVRAEGIHPLHRLKNQKVDVSYGCSGTIQTLASTARHLCHPGVPETEYVLAHADLQRIAAYLCSLPLEERRRVPGMVADRADILIGGAAILDVLMEELGIPEIRISDRTLRDGMLVDYLSRTEGFPHAEPLSVRRRSVIQLGRSCGIDEEHALTVVRLALELYDSAAREGLHACGPWEREMLEYAAYLHDVGSFISFRGHQIHSRYIIGNADLLGFDQGETAVLALIARYHRKKVPGKKEADLEPLTSRNRRAVRILSTLLRYAEHLDRTHADLVRHARFTHCGDDEVCLEVGCPGDCSLEVWAARSDADAFAKVFGKKLVVASVSPK</sequence>
<dbReference type="PANTHER" id="PTHR30005">
    <property type="entry name" value="EXOPOLYPHOSPHATASE"/>
    <property type="match status" value="1"/>
</dbReference>
<dbReference type="SUPFAM" id="SSF109604">
    <property type="entry name" value="HD-domain/PDEase-like"/>
    <property type="match status" value="1"/>
</dbReference>
<dbReference type="AlphaFoldDB" id="A0A498H459"/>
<dbReference type="Gene3D" id="3.30.420.150">
    <property type="entry name" value="Exopolyphosphatase. Domain 2"/>
    <property type="match status" value="1"/>
</dbReference>
<dbReference type="InterPro" id="IPR003695">
    <property type="entry name" value="Ppx_GppA_N"/>
</dbReference>
<dbReference type="CDD" id="cd00077">
    <property type="entry name" value="HDc"/>
    <property type="match status" value="1"/>
</dbReference>
<keyword evidence="1 4" id="KW-0378">Hydrolase</keyword>
<evidence type="ECO:0000313" key="5">
    <source>
        <dbReference type="Proteomes" id="UP000290932"/>
    </source>
</evidence>
<dbReference type="Pfam" id="PF02541">
    <property type="entry name" value="Ppx-GppA"/>
    <property type="match status" value="1"/>
</dbReference>
<dbReference type="Pfam" id="PF21447">
    <property type="entry name" value="Ppx-GppA_III"/>
    <property type="match status" value="1"/>
</dbReference>
<evidence type="ECO:0000259" key="3">
    <source>
        <dbReference type="Pfam" id="PF21447"/>
    </source>
</evidence>
<evidence type="ECO:0000313" key="4">
    <source>
        <dbReference type="EMBL" id="RXE56800.1"/>
    </source>
</evidence>
<dbReference type="InterPro" id="IPR003607">
    <property type="entry name" value="HD/PDEase_dom"/>
</dbReference>
<dbReference type="InterPro" id="IPR030673">
    <property type="entry name" value="PyroPPase_GppA_Ppx"/>
</dbReference>
<organism evidence="4 5">
    <name type="scientific">Methanoculleus taiwanensis</name>
    <dbReference type="NCBI Taxonomy" id="1550565"/>
    <lineage>
        <taxon>Archaea</taxon>
        <taxon>Methanobacteriati</taxon>
        <taxon>Methanobacteriota</taxon>
        <taxon>Stenosarchaea group</taxon>
        <taxon>Methanomicrobia</taxon>
        <taxon>Methanomicrobiales</taxon>
        <taxon>Methanomicrobiaceae</taxon>
        <taxon>Methanoculleus</taxon>
    </lineage>
</organism>
<dbReference type="RefSeq" id="WP_128692533.1">
    <property type="nucleotide sequence ID" value="NZ_LHQS01000001.1"/>
</dbReference>
<dbReference type="CDD" id="cd24006">
    <property type="entry name" value="ASKHA_NBD_PPX_GppA"/>
    <property type="match status" value="1"/>
</dbReference>
<reference evidence="4 5" key="1">
    <citation type="journal article" date="2015" name="Int. J. Syst. Evol. Microbiol.">
        <title>Methanoculleus taiwanensis sp. nov., a methanogen isolated from deep marine sediment at the deformation front area near Taiwan.</title>
        <authorList>
            <person name="Weng C.Y."/>
            <person name="Chen S.C."/>
            <person name="Lai M.C."/>
            <person name="Wu S.Y."/>
            <person name="Lin S."/>
            <person name="Yang T.F."/>
            <person name="Chen P.C."/>
        </authorList>
    </citation>
    <scope>NUCLEOTIDE SEQUENCE [LARGE SCALE GENOMIC DNA]</scope>
    <source>
        <strain evidence="4 5">CYW4</strain>
    </source>
</reference>
<comment type="caution">
    <text evidence="4">The sequence shown here is derived from an EMBL/GenBank/DDBJ whole genome shotgun (WGS) entry which is preliminary data.</text>
</comment>
<dbReference type="InterPro" id="IPR050273">
    <property type="entry name" value="GppA/Ppx_hydrolase"/>
</dbReference>
<dbReference type="Proteomes" id="UP000290932">
    <property type="component" value="Unassembled WGS sequence"/>
</dbReference>
<feature type="domain" description="Ppx/GppA phosphatase N-terminal" evidence="2">
    <location>
        <begin position="30"/>
        <end position="314"/>
    </location>
</feature>
<dbReference type="GO" id="GO:0016787">
    <property type="term" value="F:hydrolase activity"/>
    <property type="evidence" value="ECO:0007669"/>
    <property type="project" value="UniProtKB-KW"/>
</dbReference>
<dbReference type="GO" id="GO:0006357">
    <property type="term" value="P:regulation of transcription by RNA polymerase II"/>
    <property type="evidence" value="ECO:0007669"/>
    <property type="project" value="TreeGrafter"/>
</dbReference>
<dbReference type="Gene3D" id="3.30.420.40">
    <property type="match status" value="1"/>
</dbReference>
<dbReference type="PIRSF" id="PIRSF001267">
    <property type="entry name" value="Pyrophosphatase_GppA_Ppx"/>
    <property type="match status" value="1"/>
</dbReference>
<protein>
    <submittedName>
        <fullName evidence="4">Metal-dependent phosphohydrolase</fullName>
    </submittedName>
</protein>
<evidence type="ECO:0000256" key="1">
    <source>
        <dbReference type="ARBA" id="ARBA00022801"/>
    </source>
</evidence>
<dbReference type="Gene3D" id="1.10.3210.10">
    <property type="entry name" value="Hypothetical protein af1432"/>
    <property type="match status" value="1"/>
</dbReference>
<dbReference type="SUPFAM" id="SSF53067">
    <property type="entry name" value="Actin-like ATPase domain"/>
    <property type="match status" value="2"/>
</dbReference>